<evidence type="ECO:0000313" key="13">
    <source>
        <dbReference type="Proteomes" id="UP001151516"/>
    </source>
</evidence>
<dbReference type="InterPro" id="IPR011527">
    <property type="entry name" value="ABC1_TM_dom"/>
</dbReference>
<evidence type="ECO:0000313" key="12">
    <source>
        <dbReference type="EMBL" id="KAJ2690356.1"/>
    </source>
</evidence>
<dbReference type="PROSITE" id="PS50893">
    <property type="entry name" value="ABC_TRANSPORTER_2"/>
    <property type="match status" value="2"/>
</dbReference>
<evidence type="ECO:0000256" key="1">
    <source>
        <dbReference type="ARBA" id="ARBA00004141"/>
    </source>
</evidence>
<dbReference type="EMBL" id="JANBTX010000012">
    <property type="protein sequence ID" value="KAJ2690356.1"/>
    <property type="molecule type" value="Genomic_DNA"/>
</dbReference>
<feature type="compositionally biased region" description="Low complexity" evidence="8">
    <location>
        <begin position="9"/>
        <end position="18"/>
    </location>
</feature>
<dbReference type="SMART" id="SM00382">
    <property type="entry name" value="AAA"/>
    <property type="match status" value="2"/>
</dbReference>
<dbReference type="InterPro" id="IPR003439">
    <property type="entry name" value="ABC_transporter-like_ATP-bd"/>
</dbReference>
<dbReference type="OrthoDB" id="6500128at2759"/>
<comment type="similarity">
    <text evidence="2">Belongs to the ABC transporter superfamily. ABCB family. Multidrug resistance exporter (TC 3.A.1.201) subfamily.</text>
</comment>
<feature type="region of interest" description="Disordered" evidence="8">
    <location>
        <begin position="707"/>
        <end position="757"/>
    </location>
</feature>
<sequence>MSVDKLGESASANGSASSVEIAESRTPSNAVEKAEGKDELDQPAESEAPAAKPSRFKLFGGKKDKKPKEVVPMVSILKLFRFADTLDRLLIALGTVMACGAGVAMPLMTVIFASITDTFLSFNYSNGVLDQASRDLLDSETRKNCWYFLALGLAMWLVSSVQKLTWCIASERMSKRLREQFYISILRQDIGWFDGLSTGELTTRISGDVNLMQEGTGEKFSFVIQYVTTFVTGIIIAFVKGWKLTLVVLSVLPILVGASSLMGILLAQNTTGGQDSYAEAGGVADEVLSSIKTVMAFDGMGRELERYREKILKARAAGLRKAWVLGICMGFIMFSIYSVYALGFWYGGKLAREKYMDAATVLNVFFALIIGGFSLGNAAPSISAVASARGAAVKVFQIVDRQSPIDPVDTESGLSADGISGEIELSNVSFRYPTRPDVQVLEGFSIHVRAGQKVALVGESGCGKSTMIGLVERFYDVESGEVKIDGVNVREYNVRSLRQQVGVIMQMPILFGYSIYQNIVWGATGEPPTREQVEQACRDANAHDFIMDLPDGYDTMCGERGALLSGGQKQRIAIARALVRNPKILLLDEATSALDSAAERVVQEALDRASANRTTITVAHRLSTIRDADVIYVIANGRVLEHGSHEELIAQTGAYARLVEAQHLRQTLESSVATVAGSDTPSTPEIDEAEPTSPSAAEISAIIAAQATGVSATESRTDTRRSNAKRPSVQRTATGHSLDEVSEKASGTVIDPESEEGKKLIDKQLQRRGLSALPRLIMQNRRHAGMFIPGTLLTIIDGASFPCFSIVFSEMIVALGDTDESEQKRKVNLYAGLFFMFACVVFFAIGGRNLLFSRAGEQITFHVRYDVFRAMMRQDASYFDRKENGTGALTSRLATEASELNRSISESIPAFIAGAASMVAGIVIAFTYDWRLTLVIVGTLPFLTLAFYFEGKSVYATTKAMKGAYEKASQEASETVSNIRTVASLTREHTFIEQFKENSVGPYRKAIKNHYVGSIGYGFAQSTMFLVYCLAFFVGSRFILSEYITVTIMFKVIYAIVFSAIALGVMAQQSSVMTKGLISSEKLLGTLQSVPLIDSHSEDGIKVTYDDVLGNVAVNNVRFSYPTRPKASILRGISLAVQPGKTIALVGPSGSGKSTIIGLIQRLYDVMSGSVSVENTDVRQWNLSSLRSSLALVGQEPVLFDYTIAENIAYGRPGATQLEIEEVAKQANIHTFISDLPDGYNTRIGQTGGLLSGGQKQRIAIARALVRNPKILLLDEASSALDSKSEKLVQAALDKASQGRTTVTIAHRLSTIQNADQIVVFRQGRIIESGTHEELIAEKGLYSLLVTQQSLQITH</sequence>
<dbReference type="InterPro" id="IPR027417">
    <property type="entry name" value="P-loop_NTPase"/>
</dbReference>
<dbReference type="CDD" id="cd18577">
    <property type="entry name" value="ABC_6TM_Pgp_ABCB1_D1_like"/>
    <property type="match status" value="1"/>
</dbReference>
<feature type="domain" description="ABC transporter" evidence="10">
    <location>
        <begin position="423"/>
        <end position="661"/>
    </location>
</feature>
<dbReference type="InterPro" id="IPR017871">
    <property type="entry name" value="ABC_transporter-like_CS"/>
</dbReference>
<dbReference type="SUPFAM" id="SSF52540">
    <property type="entry name" value="P-loop containing nucleoside triphosphate hydrolases"/>
    <property type="match status" value="2"/>
</dbReference>
<feature type="transmembrane region" description="Helical" evidence="9">
    <location>
        <begin position="245"/>
        <end position="267"/>
    </location>
</feature>
<dbReference type="InterPro" id="IPR003593">
    <property type="entry name" value="AAA+_ATPase"/>
</dbReference>
<keyword evidence="4" id="KW-0547">Nucleotide-binding</keyword>
<accession>A0A9W8GP20</accession>
<gene>
    <name evidence="12" type="ORF">IWW39_000755</name>
</gene>
<proteinExistence type="inferred from homology"/>
<dbReference type="GO" id="GO:0015421">
    <property type="term" value="F:ABC-type oligopeptide transporter activity"/>
    <property type="evidence" value="ECO:0007669"/>
    <property type="project" value="TreeGrafter"/>
</dbReference>
<keyword evidence="7 9" id="KW-0472">Membrane</keyword>
<feature type="transmembrane region" description="Helical" evidence="9">
    <location>
        <begin position="89"/>
        <end position="115"/>
    </location>
</feature>
<evidence type="ECO:0000256" key="4">
    <source>
        <dbReference type="ARBA" id="ARBA00022741"/>
    </source>
</evidence>
<dbReference type="PANTHER" id="PTHR43394:SF27">
    <property type="entry name" value="ATP-DEPENDENT TRANSLOCASE ABCB1-LIKE"/>
    <property type="match status" value="1"/>
</dbReference>
<dbReference type="PROSITE" id="PS50929">
    <property type="entry name" value="ABC_TM1F"/>
    <property type="match status" value="2"/>
</dbReference>
<feature type="transmembrane region" description="Helical" evidence="9">
    <location>
        <begin position="908"/>
        <end position="926"/>
    </location>
</feature>
<feature type="domain" description="ABC transporter" evidence="10">
    <location>
        <begin position="1112"/>
        <end position="1348"/>
    </location>
</feature>
<dbReference type="Proteomes" id="UP001151516">
    <property type="component" value="Unassembled WGS sequence"/>
</dbReference>
<evidence type="ECO:0000256" key="2">
    <source>
        <dbReference type="ARBA" id="ARBA00007577"/>
    </source>
</evidence>
<dbReference type="Pfam" id="PF00005">
    <property type="entry name" value="ABC_tran"/>
    <property type="match status" value="2"/>
</dbReference>
<evidence type="ECO:0000259" key="11">
    <source>
        <dbReference type="PROSITE" id="PS50929"/>
    </source>
</evidence>
<evidence type="ECO:0000256" key="3">
    <source>
        <dbReference type="ARBA" id="ARBA00022692"/>
    </source>
</evidence>
<feature type="transmembrane region" description="Helical" evidence="9">
    <location>
        <begin position="146"/>
        <end position="169"/>
    </location>
</feature>
<evidence type="ECO:0000256" key="6">
    <source>
        <dbReference type="ARBA" id="ARBA00022989"/>
    </source>
</evidence>
<feature type="transmembrane region" description="Helical" evidence="9">
    <location>
        <begin position="322"/>
        <end position="346"/>
    </location>
</feature>
<protein>
    <recommendedName>
        <fullName evidence="14">P-loop containing nucleoside triphosphate hydrolase protein</fullName>
    </recommendedName>
</protein>
<evidence type="ECO:0000259" key="10">
    <source>
        <dbReference type="PROSITE" id="PS50893"/>
    </source>
</evidence>
<dbReference type="Gene3D" id="3.40.50.300">
    <property type="entry name" value="P-loop containing nucleotide triphosphate hydrolases"/>
    <property type="match status" value="2"/>
</dbReference>
<dbReference type="SUPFAM" id="SSF90123">
    <property type="entry name" value="ABC transporter transmembrane region"/>
    <property type="match status" value="2"/>
</dbReference>
<dbReference type="InterPro" id="IPR036640">
    <property type="entry name" value="ABC1_TM_sf"/>
</dbReference>
<dbReference type="FunFam" id="3.40.50.300:FF:000916">
    <property type="entry name" value="ABC transporter B family member 9"/>
    <property type="match status" value="2"/>
</dbReference>
<dbReference type="CDD" id="cd18578">
    <property type="entry name" value="ABC_6TM_Pgp_ABCB1_D2_like"/>
    <property type="match status" value="1"/>
</dbReference>
<dbReference type="PANTHER" id="PTHR43394">
    <property type="entry name" value="ATP-DEPENDENT PERMEASE MDL1, MITOCHONDRIAL"/>
    <property type="match status" value="1"/>
</dbReference>
<feature type="region of interest" description="Disordered" evidence="8">
    <location>
        <begin position="671"/>
        <end position="695"/>
    </location>
</feature>
<dbReference type="Gene3D" id="1.20.1560.10">
    <property type="entry name" value="ABC transporter type 1, transmembrane domain"/>
    <property type="match status" value="1"/>
</dbReference>
<feature type="transmembrane region" description="Helical" evidence="9">
    <location>
        <begin position="827"/>
        <end position="845"/>
    </location>
</feature>
<evidence type="ECO:0000256" key="8">
    <source>
        <dbReference type="SAM" id="MobiDB-lite"/>
    </source>
</evidence>
<organism evidence="12 13">
    <name type="scientific">Coemansia spiralis</name>
    <dbReference type="NCBI Taxonomy" id="417178"/>
    <lineage>
        <taxon>Eukaryota</taxon>
        <taxon>Fungi</taxon>
        <taxon>Fungi incertae sedis</taxon>
        <taxon>Zoopagomycota</taxon>
        <taxon>Kickxellomycotina</taxon>
        <taxon>Kickxellomycetes</taxon>
        <taxon>Kickxellales</taxon>
        <taxon>Kickxellaceae</taxon>
        <taxon>Coemansia</taxon>
    </lineage>
</organism>
<dbReference type="GO" id="GO:0005524">
    <property type="term" value="F:ATP binding"/>
    <property type="evidence" value="ECO:0007669"/>
    <property type="project" value="UniProtKB-KW"/>
</dbReference>
<feature type="domain" description="ABC transmembrane type-1" evidence="11">
    <location>
        <begin position="92"/>
        <end position="387"/>
    </location>
</feature>
<feature type="transmembrane region" description="Helical" evidence="9">
    <location>
        <begin position="1046"/>
        <end position="1067"/>
    </location>
</feature>
<dbReference type="CDD" id="cd03249">
    <property type="entry name" value="ABC_MTABC3_MDL1_MDL2"/>
    <property type="match status" value="2"/>
</dbReference>
<name>A0A9W8GP20_9FUNG</name>
<feature type="transmembrane region" description="Helical" evidence="9">
    <location>
        <begin position="358"/>
        <end position="379"/>
    </location>
</feature>
<reference evidence="12" key="1">
    <citation type="submission" date="2022-07" db="EMBL/GenBank/DDBJ databases">
        <title>Phylogenomic reconstructions and comparative analyses of Kickxellomycotina fungi.</title>
        <authorList>
            <person name="Reynolds N.K."/>
            <person name="Stajich J.E."/>
            <person name="Barry K."/>
            <person name="Grigoriev I.V."/>
            <person name="Crous P."/>
            <person name="Smith M.E."/>
        </authorList>
    </citation>
    <scope>NUCLEOTIDE SEQUENCE</scope>
    <source>
        <strain evidence="12">CBS 109367</strain>
    </source>
</reference>
<comment type="caution">
    <text evidence="12">The sequence shown here is derived from an EMBL/GenBank/DDBJ whole genome shotgun (WGS) entry which is preliminary data.</text>
</comment>
<feature type="transmembrane region" description="Helical" evidence="9">
    <location>
        <begin position="932"/>
        <end position="949"/>
    </location>
</feature>
<evidence type="ECO:0000256" key="9">
    <source>
        <dbReference type="SAM" id="Phobius"/>
    </source>
</evidence>
<dbReference type="GO" id="GO:0090374">
    <property type="term" value="P:oligopeptide export from mitochondrion"/>
    <property type="evidence" value="ECO:0007669"/>
    <property type="project" value="TreeGrafter"/>
</dbReference>
<evidence type="ECO:0000256" key="5">
    <source>
        <dbReference type="ARBA" id="ARBA00022840"/>
    </source>
</evidence>
<dbReference type="PROSITE" id="PS00211">
    <property type="entry name" value="ABC_TRANSPORTER_1"/>
    <property type="match status" value="2"/>
</dbReference>
<feature type="compositionally biased region" description="Polar residues" evidence="8">
    <location>
        <begin position="671"/>
        <end position="683"/>
    </location>
</feature>
<dbReference type="GO" id="GO:0005743">
    <property type="term" value="C:mitochondrial inner membrane"/>
    <property type="evidence" value="ECO:0007669"/>
    <property type="project" value="TreeGrafter"/>
</dbReference>
<feature type="region of interest" description="Disordered" evidence="8">
    <location>
        <begin position="1"/>
        <end position="51"/>
    </location>
</feature>
<evidence type="ECO:0000256" key="7">
    <source>
        <dbReference type="ARBA" id="ARBA00023136"/>
    </source>
</evidence>
<feature type="transmembrane region" description="Helical" evidence="9">
    <location>
        <begin position="220"/>
        <end position="239"/>
    </location>
</feature>
<evidence type="ECO:0008006" key="14">
    <source>
        <dbReference type="Google" id="ProtNLM"/>
    </source>
</evidence>
<feature type="transmembrane region" description="Helical" evidence="9">
    <location>
        <begin position="784"/>
        <end position="807"/>
    </location>
</feature>
<keyword evidence="6 9" id="KW-1133">Transmembrane helix</keyword>
<keyword evidence="5" id="KW-0067">ATP-binding</keyword>
<dbReference type="InterPro" id="IPR039421">
    <property type="entry name" value="Type_1_exporter"/>
</dbReference>
<keyword evidence="3 9" id="KW-0812">Transmembrane</keyword>
<feature type="domain" description="ABC transmembrane type-1" evidence="11">
    <location>
        <begin position="790"/>
        <end position="1075"/>
    </location>
</feature>
<dbReference type="GO" id="GO:0016887">
    <property type="term" value="F:ATP hydrolysis activity"/>
    <property type="evidence" value="ECO:0007669"/>
    <property type="project" value="InterPro"/>
</dbReference>
<dbReference type="Pfam" id="PF00664">
    <property type="entry name" value="ABC_membrane"/>
    <property type="match status" value="2"/>
</dbReference>
<comment type="subcellular location">
    <subcellularLocation>
        <location evidence="1">Membrane</location>
        <topology evidence="1">Multi-pass membrane protein</topology>
    </subcellularLocation>
</comment>
<keyword evidence="13" id="KW-1185">Reference proteome</keyword>
<feature type="transmembrane region" description="Helical" evidence="9">
    <location>
        <begin position="1011"/>
        <end position="1034"/>
    </location>
</feature>
<dbReference type="FunFam" id="1.20.1560.10:FF:000102">
    <property type="entry name" value="ABC multidrug transporter Mdr1"/>
    <property type="match status" value="1"/>
</dbReference>